<feature type="transmembrane region" description="Helical" evidence="9">
    <location>
        <begin position="7"/>
        <end position="27"/>
    </location>
</feature>
<evidence type="ECO:0000256" key="1">
    <source>
        <dbReference type="ARBA" id="ARBA00004442"/>
    </source>
</evidence>
<evidence type="ECO:0000256" key="4">
    <source>
        <dbReference type="ARBA" id="ARBA00023136"/>
    </source>
</evidence>
<dbReference type="EMBL" id="CAACYH010000007">
    <property type="protein sequence ID" value="VFB15141.1"/>
    <property type="molecule type" value="Genomic_DNA"/>
</dbReference>
<proteinExistence type="inferred from homology"/>
<keyword evidence="9" id="KW-1133">Transmembrane helix</keyword>
<name>A0A449I6T7_9BACE</name>
<comment type="subcellular location">
    <subcellularLocation>
        <location evidence="1">Cell outer membrane</location>
    </subcellularLocation>
</comment>
<dbReference type="PROSITE" id="PS51257">
    <property type="entry name" value="PROKAR_LIPOPROTEIN"/>
    <property type="match status" value="1"/>
</dbReference>
<evidence type="ECO:0000256" key="7">
    <source>
        <dbReference type="ARBA" id="ARBA00023288"/>
    </source>
</evidence>
<evidence type="ECO:0000256" key="8">
    <source>
        <dbReference type="SAM" id="MobiDB-lite"/>
    </source>
</evidence>
<dbReference type="OrthoDB" id="1082453at2"/>
<dbReference type="InterPro" id="IPR014941">
    <property type="entry name" value="FimB/Mfa2/Mfa3"/>
</dbReference>
<evidence type="ECO:0000256" key="2">
    <source>
        <dbReference type="ARBA" id="ARBA00007248"/>
    </source>
</evidence>
<accession>A0A449I6T7</accession>
<feature type="region of interest" description="Disordered" evidence="8">
    <location>
        <begin position="198"/>
        <end position="218"/>
    </location>
</feature>
<keyword evidence="6" id="KW-0998">Cell outer membrane</keyword>
<comment type="similarity">
    <text evidence="2">Belongs to the bacteroidetes fimbrillin superfamily. FimB/Mfa2 family.</text>
</comment>
<dbReference type="Pfam" id="PF08842">
    <property type="entry name" value="Mfa2"/>
    <property type="match status" value="1"/>
</dbReference>
<evidence type="ECO:0000256" key="3">
    <source>
        <dbReference type="ARBA" id="ARBA00022729"/>
    </source>
</evidence>
<keyword evidence="9" id="KW-0812">Transmembrane</keyword>
<keyword evidence="3" id="KW-0732">Signal</keyword>
<dbReference type="Proteomes" id="UP000396835">
    <property type="component" value="Unassembled WGS sequence"/>
</dbReference>
<evidence type="ECO:0000313" key="10">
    <source>
        <dbReference type="EMBL" id="VFB15141.1"/>
    </source>
</evidence>
<organism evidence="10 11">
    <name type="scientific">Prevotella heparinolytica</name>
    <dbReference type="NCBI Taxonomy" id="28113"/>
    <lineage>
        <taxon>Bacteria</taxon>
        <taxon>Pseudomonadati</taxon>
        <taxon>Bacteroidota</taxon>
        <taxon>Bacteroidia</taxon>
        <taxon>Bacteroidales</taxon>
        <taxon>Bacteroidaceae</taxon>
        <taxon>Bacteroides</taxon>
    </lineage>
</organism>
<reference evidence="10 11" key="1">
    <citation type="submission" date="2019-02" db="EMBL/GenBank/DDBJ databases">
        <authorList>
            <consortium name="Pathogen Informatics"/>
        </authorList>
    </citation>
    <scope>NUCLEOTIDE SEQUENCE [LARGE SCALE GENOMIC DNA]</scope>
    <source>
        <strain evidence="10 11">3012STDY7078512</strain>
    </source>
</reference>
<evidence type="ECO:0000313" key="11">
    <source>
        <dbReference type="Proteomes" id="UP000396835"/>
    </source>
</evidence>
<dbReference type="AlphaFoldDB" id="A0A449I6T7"/>
<gene>
    <name evidence="10" type="ORF">NCTC7812_02726</name>
</gene>
<evidence type="ECO:0000256" key="5">
    <source>
        <dbReference type="ARBA" id="ARBA00023139"/>
    </source>
</evidence>
<evidence type="ECO:0000256" key="9">
    <source>
        <dbReference type="SAM" id="Phobius"/>
    </source>
</evidence>
<keyword evidence="4 9" id="KW-0472">Membrane</keyword>
<evidence type="ECO:0000256" key="6">
    <source>
        <dbReference type="ARBA" id="ARBA00023237"/>
    </source>
</evidence>
<protein>
    <submittedName>
        <fullName evidence="10">Fimbrillin-A associated anchor proteins Mfa1 and Mfa2</fullName>
    </submittedName>
</protein>
<keyword evidence="7" id="KW-0449">Lipoprotein</keyword>
<sequence>MKIKQTDFYILACLYSALFLAALFFFVSSILTSCSSNDRGDDDDYGISAALSWADPADAGREIKNVRVWIFRADGKLVSERQYGNKFLIALDIHSLPAGEYDAVAAVNLIEPFGADGGETFSTLLLKLQEASASAEHAHYAVEHVGLPKHKNIRIDLRLRRILSELTVEVEGAPQGAKLETVVLNAADALVPSLKEADGTWGRASENKQPAEGRTAAEQNGVIKTETLRPMPTVSNAAHAYLRFTFRHADGSLSRCDAEAPPMKPAGKYTLKMKYSELKPFMHITPTRISDWEEGWTISGEIPEPS</sequence>
<dbReference type="GO" id="GO:0009279">
    <property type="term" value="C:cell outer membrane"/>
    <property type="evidence" value="ECO:0007669"/>
    <property type="project" value="UniProtKB-SubCell"/>
</dbReference>
<keyword evidence="5" id="KW-0564">Palmitate</keyword>
<dbReference type="RefSeq" id="WP_131752885.1">
    <property type="nucleotide sequence ID" value="NZ_CAACYH010000007.1"/>
</dbReference>